<keyword evidence="3" id="KW-1185">Reference proteome</keyword>
<name>A0AAV6RI70_SOLSE</name>
<accession>A0AAV6RI70</accession>
<comment type="caution">
    <text evidence="2">The sequence shown here is derived from an EMBL/GenBank/DDBJ whole genome shotgun (WGS) entry which is preliminary data.</text>
</comment>
<reference evidence="2 3" key="1">
    <citation type="journal article" date="2021" name="Sci. Rep.">
        <title>Chromosome anchoring in Senegalese sole (Solea senegalensis) reveals sex-associated markers and genome rearrangements in flatfish.</title>
        <authorList>
            <person name="Guerrero-Cozar I."/>
            <person name="Gomez-Garrido J."/>
            <person name="Berbel C."/>
            <person name="Martinez-Blanch J.F."/>
            <person name="Alioto T."/>
            <person name="Claros M.G."/>
            <person name="Gagnaire P.A."/>
            <person name="Manchado M."/>
        </authorList>
    </citation>
    <scope>NUCLEOTIDE SEQUENCE [LARGE SCALE GENOMIC DNA]</scope>
    <source>
        <strain evidence="2">Sse05_10M</strain>
    </source>
</reference>
<evidence type="ECO:0000313" key="3">
    <source>
        <dbReference type="Proteomes" id="UP000693946"/>
    </source>
</evidence>
<feature type="compositionally biased region" description="Basic and acidic residues" evidence="1">
    <location>
        <begin position="53"/>
        <end position="65"/>
    </location>
</feature>
<evidence type="ECO:0000256" key="1">
    <source>
        <dbReference type="SAM" id="MobiDB-lite"/>
    </source>
</evidence>
<dbReference type="AlphaFoldDB" id="A0AAV6RI70"/>
<dbReference type="EMBL" id="JAGKHQ010000011">
    <property type="protein sequence ID" value="KAG7504199.1"/>
    <property type="molecule type" value="Genomic_DNA"/>
</dbReference>
<feature type="region of interest" description="Disordered" evidence="1">
    <location>
        <begin position="44"/>
        <end position="73"/>
    </location>
</feature>
<gene>
    <name evidence="2" type="ORF">JOB18_003057</name>
</gene>
<dbReference type="Proteomes" id="UP000693946">
    <property type="component" value="Linkage Group LG19"/>
</dbReference>
<protein>
    <submittedName>
        <fullName evidence="2">Uncharacterized protein</fullName>
    </submittedName>
</protein>
<proteinExistence type="predicted"/>
<evidence type="ECO:0000313" key="2">
    <source>
        <dbReference type="EMBL" id="KAG7504199.1"/>
    </source>
</evidence>
<sequence>MCCTHRVSELTGEGEVVEVVEGVTRETGADARGLKGAAAAADCCKNSEEEERERERERGRERGERGFNAVRLQ</sequence>
<organism evidence="2 3">
    <name type="scientific">Solea senegalensis</name>
    <name type="common">Senegalese sole</name>
    <dbReference type="NCBI Taxonomy" id="28829"/>
    <lineage>
        <taxon>Eukaryota</taxon>
        <taxon>Metazoa</taxon>
        <taxon>Chordata</taxon>
        <taxon>Craniata</taxon>
        <taxon>Vertebrata</taxon>
        <taxon>Euteleostomi</taxon>
        <taxon>Actinopterygii</taxon>
        <taxon>Neopterygii</taxon>
        <taxon>Teleostei</taxon>
        <taxon>Neoteleostei</taxon>
        <taxon>Acanthomorphata</taxon>
        <taxon>Carangaria</taxon>
        <taxon>Pleuronectiformes</taxon>
        <taxon>Pleuronectoidei</taxon>
        <taxon>Soleidae</taxon>
        <taxon>Solea</taxon>
    </lineage>
</organism>